<reference evidence="2 3" key="1">
    <citation type="submission" date="2019-06" db="EMBL/GenBank/DDBJ databases">
        <authorList>
            <person name="Austin C.R."/>
            <person name="Baumgardner C.A."/>
            <person name="Baysinger H.J."/>
            <person name="David A.M."/>
            <person name="Folse N.B."/>
            <person name="Gammon C.A."/>
            <person name="Garcia V.M."/>
            <person name="Gobble C.S."/>
            <person name="Herold B.N."/>
            <person name="Huamancondor M.S."/>
            <person name="Matheson G.R."/>
            <person name="Mondragon I."/>
            <person name="Nemes S.A."/>
            <person name="Neri L.M."/>
            <person name="Renaud V.D."/>
            <person name="Rigsbee E.A."/>
            <person name="Rockette B.M."/>
            <person name="Santiago M.R."/>
            <person name="Savage M.D."/>
            <person name="Simpson J.M."/>
            <person name="Slentz J.N."/>
            <person name="Spencer B.G."/>
            <person name="White D.J."/>
            <person name="Yarboro C.B."/>
            <person name="Anderson E.L."/>
            <person name="Wallen J.R."/>
            <person name="Gainey M.D."/>
            <person name="Garlena R.A."/>
            <person name="Russell D.A."/>
            <person name="Pope W.H."/>
            <person name="Jacobs-Sera D."/>
            <person name="Hatfull G.F."/>
        </authorList>
    </citation>
    <scope>NUCLEOTIDE SEQUENCE [LARGE SCALE GENOMIC DNA]</scope>
</reference>
<dbReference type="CDD" id="cd18809">
    <property type="entry name" value="SF1_C_RecD"/>
    <property type="match status" value="1"/>
</dbReference>
<name>A0A516KV45_9CAUD</name>
<dbReference type="PANTHER" id="PTHR43788">
    <property type="entry name" value="DNA2/NAM7 HELICASE FAMILY MEMBER"/>
    <property type="match status" value="1"/>
</dbReference>
<organism evidence="2 3">
    <name type="scientific">Microbacterium phage FuzzBuster</name>
    <dbReference type="NCBI Taxonomy" id="2590935"/>
    <lineage>
        <taxon>Viruses</taxon>
        <taxon>Duplodnaviria</taxon>
        <taxon>Heunggongvirae</taxon>
        <taxon>Uroviricota</taxon>
        <taxon>Caudoviricetes</taxon>
        <taxon>Hodgkinviridae</taxon>
        <taxon>Fuzzbustervirus</taxon>
        <taxon>Fuzzbustervirus fuzzbuster</taxon>
    </lineage>
</organism>
<evidence type="ECO:0000313" key="3">
    <source>
        <dbReference type="Proteomes" id="UP000315280"/>
    </source>
</evidence>
<proteinExistence type="predicted"/>
<accession>A0A516KV45</accession>
<evidence type="ECO:0000259" key="1">
    <source>
        <dbReference type="Pfam" id="PF13538"/>
    </source>
</evidence>
<keyword evidence="2" id="KW-0347">Helicase</keyword>
<dbReference type="SUPFAM" id="SSF52540">
    <property type="entry name" value="P-loop containing nucleoside triphosphate hydrolases"/>
    <property type="match status" value="1"/>
</dbReference>
<dbReference type="InterPro" id="IPR027785">
    <property type="entry name" value="UvrD-like_helicase_C"/>
</dbReference>
<keyword evidence="2" id="KW-0378">Hydrolase</keyword>
<keyword evidence="3" id="KW-1185">Reference proteome</keyword>
<evidence type="ECO:0000313" key="2">
    <source>
        <dbReference type="EMBL" id="QDP45560.1"/>
    </source>
</evidence>
<protein>
    <submittedName>
        <fullName evidence="2">DNA helicase</fullName>
    </submittedName>
</protein>
<dbReference type="InterPro" id="IPR027417">
    <property type="entry name" value="P-loop_NTPase"/>
</dbReference>
<dbReference type="Pfam" id="PF13538">
    <property type="entry name" value="UvrD_C_2"/>
    <property type="match status" value="1"/>
</dbReference>
<dbReference type="Gene3D" id="3.40.50.300">
    <property type="entry name" value="P-loop containing nucleotide triphosphate hydrolases"/>
    <property type="match status" value="2"/>
</dbReference>
<keyword evidence="2" id="KW-0547">Nucleotide-binding</keyword>
<dbReference type="InterPro" id="IPR050534">
    <property type="entry name" value="Coronavir_polyprotein_1ab"/>
</dbReference>
<keyword evidence="2" id="KW-0067">ATP-binding</keyword>
<dbReference type="GO" id="GO:0004386">
    <property type="term" value="F:helicase activity"/>
    <property type="evidence" value="ECO:0007669"/>
    <property type="project" value="UniProtKB-KW"/>
</dbReference>
<dbReference type="EMBL" id="MN062720">
    <property type="protein sequence ID" value="QDP45560.1"/>
    <property type="molecule type" value="Genomic_DNA"/>
</dbReference>
<feature type="domain" description="UvrD-like helicase C-terminal" evidence="1">
    <location>
        <begin position="389"/>
        <end position="446"/>
    </location>
</feature>
<gene>
    <name evidence="2" type="primary">76</name>
    <name evidence="2" type="ORF">SEA_FUZZBUSTER_76</name>
</gene>
<dbReference type="Pfam" id="PF13604">
    <property type="entry name" value="AAA_30"/>
    <property type="match status" value="1"/>
</dbReference>
<sequence length="455" mass="50144">MIRPTSSQMEAIVDIASADRPVTRLHGYAGTGKTSVVATQAIAALERQGVSVQVLAPTGKAARVLRSKGLHGAATIHSYLYTPSKRERLAWRESWDEFVTRVDAAKPKLLPLLAAIDTAAPETPVDDEWDQIAAKLPKKLAEQAKALREARRFELAFNAAGAIAHYEESGYPACEVLLIDEASMVSDQVASDLLRTGSRLVFVGDPAQLPPVKAQRSLQAMGAPHHLLTKVHRQAGGSPVLELATEIRKSIVPEVPLTKPKRLLALEDYDQVLCWRNATRERVNAEIRRRLGRRDPMMPEHGDRLICIKNTKPKDEEIRQWMNGEQVTVLDAQRSGGKDSGTLALTVMDDDGIEHEVFSPAETFAGHKAEQAFLDRSMWGSPDPAWAFGFAITVHKSQGSEWGNLLLVDESSDMISLTARREGRAAAIDQARQWLYTAVTRARDRVDVVRSIHGV</sequence>
<dbReference type="Proteomes" id="UP000315280">
    <property type="component" value="Segment"/>
</dbReference>